<sequence length="315" mass="31284">MAGVLISCTRADDAVAGRVARGLAALGIAIEQAQAAPVAGEAGAAPPPPAAVLALWTPASINSDLVWDDAGAAQKRGALVNLLWGAEEPPFMFGAVPGIALDGWQGGGVAHAGWHRLGAALEALGLAAPGALTQAMVQTEAEARTREAAVAAETDSARRKALRAELDDWAVARGAAGHAPAVVPVAAAEPSRPLSLFIPAERLAEAGLALPDAQTQGAVPAGAGGGDAGLGALTAAVARALATGPDGMPLGRVVPSPLQPPPVVARGEMAPPLPRDPVAKSAAVPAKRPLPLVMLVLAAVAMAALAAIVWFLMRA</sequence>
<protein>
    <recommendedName>
        <fullName evidence="4">TIR domain-containing protein</fullName>
    </recommendedName>
</protein>
<dbReference type="KEGG" id="ssan:NX02_03915"/>
<dbReference type="HOGENOM" id="CLU_882513_0_0_5"/>
<dbReference type="AlphaFoldDB" id="W0A672"/>
<name>W0A672_9SPHN</name>
<evidence type="ECO:0000313" key="2">
    <source>
        <dbReference type="EMBL" id="AHE52536.1"/>
    </source>
</evidence>
<feature type="transmembrane region" description="Helical" evidence="1">
    <location>
        <begin position="290"/>
        <end position="313"/>
    </location>
</feature>
<keyword evidence="1" id="KW-0812">Transmembrane</keyword>
<dbReference type="RefSeq" id="WP_025290840.1">
    <property type="nucleotide sequence ID" value="NZ_CP006644.1"/>
</dbReference>
<keyword evidence="1" id="KW-0472">Membrane</keyword>
<dbReference type="STRING" id="1123269.NX02_03915"/>
<keyword evidence="1" id="KW-1133">Transmembrane helix</keyword>
<evidence type="ECO:0000313" key="3">
    <source>
        <dbReference type="Proteomes" id="UP000018851"/>
    </source>
</evidence>
<dbReference type="EMBL" id="CP006644">
    <property type="protein sequence ID" value="AHE52536.1"/>
    <property type="molecule type" value="Genomic_DNA"/>
</dbReference>
<gene>
    <name evidence="2" type="ORF">NX02_03915</name>
</gene>
<accession>W0A672</accession>
<evidence type="ECO:0000256" key="1">
    <source>
        <dbReference type="SAM" id="Phobius"/>
    </source>
</evidence>
<dbReference type="PATRIC" id="fig|1123269.5.peg.768"/>
<dbReference type="Proteomes" id="UP000018851">
    <property type="component" value="Chromosome"/>
</dbReference>
<organism evidence="2 3">
    <name type="scientific">Sphingomonas sanxanigenens DSM 19645 = NX02</name>
    <dbReference type="NCBI Taxonomy" id="1123269"/>
    <lineage>
        <taxon>Bacteria</taxon>
        <taxon>Pseudomonadati</taxon>
        <taxon>Pseudomonadota</taxon>
        <taxon>Alphaproteobacteria</taxon>
        <taxon>Sphingomonadales</taxon>
        <taxon>Sphingomonadaceae</taxon>
        <taxon>Sphingomonas</taxon>
    </lineage>
</organism>
<evidence type="ECO:0008006" key="4">
    <source>
        <dbReference type="Google" id="ProtNLM"/>
    </source>
</evidence>
<proteinExistence type="predicted"/>
<reference evidence="2 3" key="1">
    <citation type="submission" date="2013-07" db="EMBL/GenBank/DDBJ databases">
        <title>Completed genome of Sphingomonas sanxanigenens NX02.</title>
        <authorList>
            <person name="Ma T."/>
            <person name="Huang H."/>
            <person name="Wu M."/>
            <person name="Li X."/>
            <person name="Li G."/>
        </authorList>
    </citation>
    <scope>NUCLEOTIDE SEQUENCE [LARGE SCALE GENOMIC DNA]</scope>
    <source>
        <strain evidence="2 3">NX02</strain>
    </source>
</reference>
<keyword evidence="3" id="KW-1185">Reference proteome</keyword>